<gene>
    <name evidence="6" type="ORF">GCM10009613_45910</name>
</gene>
<comment type="caution">
    <text evidence="6">The sequence shown here is derived from an EMBL/GenBank/DDBJ whole genome shotgun (WGS) entry which is preliminary data.</text>
</comment>
<dbReference type="CDD" id="cd00093">
    <property type="entry name" value="HTH_XRE"/>
    <property type="match status" value="1"/>
</dbReference>
<reference evidence="7" key="1">
    <citation type="journal article" date="2019" name="Int. J. Syst. Evol. Microbiol.">
        <title>The Global Catalogue of Microorganisms (GCM) 10K type strain sequencing project: providing services to taxonomists for standard genome sequencing and annotation.</title>
        <authorList>
            <consortium name="The Broad Institute Genomics Platform"/>
            <consortium name="The Broad Institute Genome Sequencing Center for Infectious Disease"/>
            <person name="Wu L."/>
            <person name="Ma J."/>
        </authorList>
    </citation>
    <scope>NUCLEOTIDE SEQUENCE [LARGE SCALE GENOMIC DNA]</scope>
    <source>
        <strain evidence="7">JCM 11896</strain>
    </source>
</reference>
<dbReference type="Pfam" id="PF01381">
    <property type="entry name" value="HTH_3"/>
    <property type="match status" value="1"/>
</dbReference>
<dbReference type="InterPro" id="IPR050109">
    <property type="entry name" value="HTH-type_TetR-like_transc_reg"/>
</dbReference>
<evidence type="ECO:0000259" key="4">
    <source>
        <dbReference type="PROSITE" id="PS50943"/>
    </source>
</evidence>
<dbReference type="SUPFAM" id="SSF47413">
    <property type="entry name" value="lambda repressor-like DNA-binding domains"/>
    <property type="match status" value="1"/>
</dbReference>
<dbReference type="Pfam" id="PF17932">
    <property type="entry name" value="TetR_C_24"/>
    <property type="match status" value="1"/>
</dbReference>
<evidence type="ECO:0000313" key="7">
    <source>
        <dbReference type="Proteomes" id="UP001501414"/>
    </source>
</evidence>
<accession>A0ABP4IPL6</accession>
<feature type="DNA-binding region" description="H-T-H motif" evidence="2">
    <location>
        <begin position="121"/>
        <end position="140"/>
    </location>
</feature>
<dbReference type="Gene3D" id="1.10.260.40">
    <property type="entry name" value="lambda repressor-like DNA-binding domains"/>
    <property type="match status" value="1"/>
</dbReference>
<dbReference type="PANTHER" id="PTHR30055:SF237">
    <property type="entry name" value="TRANSCRIPTIONAL REPRESSOR MCE3R"/>
    <property type="match status" value="1"/>
</dbReference>
<dbReference type="InterPro" id="IPR036271">
    <property type="entry name" value="Tet_transcr_reg_TetR-rel_C_sf"/>
</dbReference>
<keyword evidence="1 2" id="KW-0238">DNA-binding</keyword>
<dbReference type="InterPro" id="IPR010982">
    <property type="entry name" value="Lambda_DNA-bd_dom_sf"/>
</dbReference>
<evidence type="ECO:0000313" key="6">
    <source>
        <dbReference type="EMBL" id="GAA1395716.1"/>
    </source>
</evidence>
<evidence type="ECO:0000256" key="3">
    <source>
        <dbReference type="SAM" id="MobiDB-lite"/>
    </source>
</evidence>
<protein>
    <recommendedName>
        <fullName evidence="8">TetR family transcriptional regulator</fullName>
    </recommendedName>
</protein>
<dbReference type="PANTHER" id="PTHR30055">
    <property type="entry name" value="HTH-TYPE TRANSCRIPTIONAL REGULATOR RUTR"/>
    <property type="match status" value="1"/>
</dbReference>
<dbReference type="InterPro" id="IPR041490">
    <property type="entry name" value="KstR2_TetR_C"/>
</dbReference>
<feature type="domain" description="HTH cro/C1-type" evidence="4">
    <location>
        <begin position="15"/>
        <end position="69"/>
    </location>
</feature>
<dbReference type="SMART" id="SM00530">
    <property type="entry name" value="HTH_XRE"/>
    <property type="match status" value="1"/>
</dbReference>
<evidence type="ECO:0000256" key="1">
    <source>
        <dbReference type="ARBA" id="ARBA00023125"/>
    </source>
</evidence>
<proteinExistence type="predicted"/>
<evidence type="ECO:0008006" key="8">
    <source>
        <dbReference type="Google" id="ProtNLM"/>
    </source>
</evidence>
<dbReference type="EMBL" id="BAAAJK010000030">
    <property type="protein sequence ID" value="GAA1395716.1"/>
    <property type="molecule type" value="Genomic_DNA"/>
</dbReference>
<evidence type="ECO:0000259" key="5">
    <source>
        <dbReference type="PROSITE" id="PS50977"/>
    </source>
</evidence>
<keyword evidence="7" id="KW-1185">Reference proteome</keyword>
<dbReference type="InterPro" id="IPR001647">
    <property type="entry name" value="HTH_TetR"/>
</dbReference>
<dbReference type="Pfam" id="PF00440">
    <property type="entry name" value="TetR_N"/>
    <property type="match status" value="1"/>
</dbReference>
<dbReference type="PRINTS" id="PR00455">
    <property type="entry name" value="HTHTETR"/>
</dbReference>
<dbReference type="Gene3D" id="1.10.357.10">
    <property type="entry name" value="Tetracycline Repressor, domain 2"/>
    <property type="match status" value="1"/>
</dbReference>
<dbReference type="SUPFAM" id="SSF46689">
    <property type="entry name" value="Homeodomain-like"/>
    <property type="match status" value="1"/>
</dbReference>
<dbReference type="InterPro" id="IPR009057">
    <property type="entry name" value="Homeodomain-like_sf"/>
</dbReference>
<organism evidence="6 7">
    <name type="scientific">Pseudonocardia kongjuensis</name>
    <dbReference type="NCBI Taxonomy" id="102227"/>
    <lineage>
        <taxon>Bacteria</taxon>
        <taxon>Bacillati</taxon>
        <taxon>Actinomycetota</taxon>
        <taxon>Actinomycetes</taxon>
        <taxon>Pseudonocardiales</taxon>
        <taxon>Pseudonocardiaceae</taxon>
        <taxon>Pseudonocardia</taxon>
    </lineage>
</organism>
<feature type="region of interest" description="Disordered" evidence="3">
    <location>
        <begin position="69"/>
        <end position="89"/>
    </location>
</feature>
<dbReference type="InterPro" id="IPR001387">
    <property type="entry name" value="Cro/C1-type_HTH"/>
</dbReference>
<dbReference type="PROSITE" id="PS50977">
    <property type="entry name" value="HTH_TETR_2"/>
    <property type="match status" value="1"/>
</dbReference>
<name>A0ABP4IPL6_9PSEU</name>
<sequence>MLFSMPEPSAGGGSVRAARRRAGITLRRLAAELGVSVGTMSAIENDKVGLTIERLQQIARCLDVPAARLLEAPPPDDGTGRAAPPETPGAGQWRVFAPLELDPVLSSAVEVLNETGYHGATMRVIATGADISVPGLYHHYPSKQRLLVALLEIALQDLEWRVAAAGRETADPAGRFAAMVEALALFHSERAELASLVLSELRSVEEPNRERLVALQRRVPDLLEQAASVAVRLGRFTAADVRTTTRAITTMCLALPYWFPGSPEAAATGPAELARRYASLALDMMRHVPPTPSEVQLS</sequence>
<dbReference type="SUPFAM" id="SSF48498">
    <property type="entry name" value="Tetracyclin repressor-like, C-terminal domain"/>
    <property type="match status" value="1"/>
</dbReference>
<feature type="domain" description="HTH tetR-type" evidence="5">
    <location>
        <begin position="98"/>
        <end position="158"/>
    </location>
</feature>
<dbReference type="PROSITE" id="PS50943">
    <property type="entry name" value="HTH_CROC1"/>
    <property type="match status" value="1"/>
</dbReference>
<evidence type="ECO:0000256" key="2">
    <source>
        <dbReference type="PROSITE-ProRule" id="PRU00335"/>
    </source>
</evidence>
<dbReference type="Proteomes" id="UP001501414">
    <property type="component" value="Unassembled WGS sequence"/>
</dbReference>